<comment type="caution">
    <text evidence="2">The sequence shown here is derived from an EMBL/GenBank/DDBJ whole genome shotgun (WGS) entry which is preliminary data.</text>
</comment>
<protein>
    <submittedName>
        <fullName evidence="2">Uncharacterized protein</fullName>
    </submittedName>
</protein>
<reference evidence="2 3" key="1">
    <citation type="submission" date="2019-05" db="EMBL/GenBank/DDBJ databases">
        <title>Emergence of the Ug99 lineage of the wheat stem rust pathogen through somatic hybridization.</title>
        <authorList>
            <person name="Li F."/>
            <person name="Upadhyaya N.M."/>
            <person name="Sperschneider J."/>
            <person name="Matny O."/>
            <person name="Nguyen-Phuc H."/>
            <person name="Mago R."/>
            <person name="Raley C."/>
            <person name="Miller M.E."/>
            <person name="Silverstein K.A.T."/>
            <person name="Henningsen E."/>
            <person name="Hirsch C.D."/>
            <person name="Visser B."/>
            <person name="Pretorius Z.A."/>
            <person name="Steffenson B.J."/>
            <person name="Schwessinger B."/>
            <person name="Dodds P.N."/>
            <person name="Figueroa M."/>
        </authorList>
    </citation>
    <scope>NUCLEOTIDE SEQUENCE [LARGE SCALE GENOMIC DNA]</scope>
    <source>
        <strain evidence="2 3">Ug99</strain>
    </source>
</reference>
<gene>
    <name evidence="2" type="ORF">PGTUg99_011956</name>
</gene>
<feature type="region of interest" description="Disordered" evidence="1">
    <location>
        <begin position="1"/>
        <end position="21"/>
    </location>
</feature>
<evidence type="ECO:0000256" key="1">
    <source>
        <dbReference type="SAM" id="MobiDB-lite"/>
    </source>
</evidence>
<sequence>MEEKRRSSWARSQQSRPGPIRANLDTATITFLGLDLDFVQLKSEEYGNQDSCIPSSVDAFRRCIAMRHYDYFQICNSLRLITLPAILLICSIRKQHKFINRLEDLMHRDYMSLGIQILDELAPSAHTATVYLKTLKILVDLLEVENLSVLESLASPPSDKTNNSPLPPHPSSAAQVHPLPQTLPVNHGLSTYNENIHPQIAEDPGPSESSWDPLEISALAFDDPELGHLSSSFIPPNPPRFSSHNHP</sequence>
<feature type="region of interest" description="Disordered" evidence="1">
    <location>
        <begin position="154"/>
        <end position="247"/>
    </location>
</feature>
<dbReference type="EMBL" id="VDEP01000517">
    <property type="protein sequence ID" value="KAA1064029.1"/>
    <property type="molecule type" value="Genomic_DNA"/>
</dbReference>
<evidence type="ECO:0000313" key="2">
    <source>
        <dbReference type="EMBL" id="KAA1064029.1"/>
    </source>
</evidence>
<feature type="compositionally biased region" description="Polar residues" evidence="1">
    <location>
        <begin position="229"/>
        <end position="247"/>
    </location>
</feature>
<proteinExistence type="predicted"/>
<evidence type="ECO:0000313" key="3">
    <source>
        <dbReference type="Proteomes" id="UP000325313"/>
    </source>
</evidence>
<organism evidence="2 3">
    <name type="scientific">Puccinia graminis f. sp. tritici</name>
    <dbReference type="NCBI Taxonomy" id="56615"/>
    <lineage>
        <taxon>Eukaryota</taxon>
        <taxon>Fungi</taxon>
        <taxon>Dikarya</taxon>
        <taxon>Basidiomycota</taxon>
        <taxon>Pucciniomycotina</taxon>
        <taxon>Pucciniomycetes</taxon>
        <taxon>Pucciniales</taxon>
        <taxon>Pucciniaceae</taxon>
        <taxon>Puccinia</taxon>
    </lineage>
</organism>
<name>A0A5B0LI42_PUCGR</name>
<accession>A0A5B0LI42</accession>
<dbReference type="Proteomes" id="UP000325313">
    <property type="component" value="Unassembled WGS sequence"/>
</dbReference>
<dbReference type="AlphaFoldDB" id="A0A5B0LI42"/>